<feature type="compositionally biased region" description="Polar residues" evidence="1">
    <location>
        <begin position="462"/>
        <end position="489"/>
    </location>
</feature>
<feature type="region of interest" description="Disordered" evidence="1">
    <location>
        <begin position="400"/>
        <end position="864"/>
    </location>
</feature>
<evidence type="ECO:0000313" key="2">
    <source>
        <dbReference type="EMBL" id="RWQ93491.1"/>
    </source>
</evidence>
<organism evidence="2 3">
    <name type="scientific">Byssochlamys spectabilis</name>
    <name type="common">Paecilomyces variotii</name>
    <dbReference type="NCBI Taxonomy" id="264951"/>
    <lineage>
        <taxon>Eukaryota</taxon>
        <taxon>Fungi</taxon>
        <taxon>Dikarya</taxon>
        <taxon>Ascomycota</taxon>
        <taxon>Pezizomycotina</taxon>
        <taxon>Eurotiomycetes</taxon>
        <taxon>Eurotiomycetidae</taxon>
        <taxon>Eurotiales</taxon>
        <taxon>Thermoascaceae</taxon>
        <taxon>Paecilomyces</taxon>
    </lineage>
</organism>
<feature type="compositionally biased region" description="Low complexity" evidence="1">
    <location>
        <begin position="735"/>
        <end position="772"/>
    </location>
</feature>
<gene>
    <name evidence="2" type="ORF">C8Q69DRAFT_325438</name>
</gene>
<sequence>MTSRDPSSSPDILGPPGDAAYLISSPMKPFAGRQSWLSPAVFKTPRKRPRTSLSPSKASHSIQFDDIILPGSPTMNIDGRQRSISPSKLQSEGNLSPWRIRVTVQAEQEDQMNNGGSPRRRLLTPGAKTMKVPLKDDSGIWEPSPKRRRGRPRKSDIQDGLVTPRKGTPAPVKGSPGYTPGPATTGNTEKRKRGRPRKSLPDQSVVESVETDRFQTVTENSQTPPPENPLDLAADGISDDDDGYDDIWNPSGLGHSEEPDPSNFGHSPTSPERQPYSSPDRDPTETTQTTNIPTASSPAKEHTSPWRDHPDAASPNHTQHAGHTPRPHRIYPTPTSSSVVEEESSTTQKRSPPKEIRHEEPAENLPDPTDEHREFDTIIESEGFSMVSLDTLPSAKQLALNSSTNVPKGALKPFFNRQSGNGSEKKPRVSFDSHAAVLEVDSSSSHRNQSTPERVPVKDMSPPTSSNGSNHQTTAVEQTPAVQDSTSKLPTPAPAGRSAEEELAKTRREAEVRRENEDELRRLELEEEDDEGVDMVMTETRPESSPARTPYSMREDASNAEQTASVALSQRQAEWQREREAVSREIQSANANRIIVIEDDTDAQQLSENDDEQQSEEDASEGDYDIWQEEANLSHSHLSSRSNSRENGSSHPRQRDSSPWKGDEVVDQGDSVDIPPAPWERQQGDMPYLGKSRLGRLREEEVDLSVLLQKRNSPNTRKYYGYSSPQTNASQHVPSSAARTSATSKSRLATSSPRADPSSPVRSRVSKSSPQVFDGPRSGQEIQPENSPARSLSQSNHDSIPQWNEDHDTDGDHIMDHDLESEQGQQEMVIPGGHTDAMHQSPSIHERSALTPPPEQQENTAAASRSWFRRLSTFTPGWWGSASPGKEQVSRAGIEEREREQEEAEEEEGRGDEENWDDVPNQLPQSQDAPVRGEVEYPSLPQSPGVQSARTERTYRQSLQRKPLSVSGYFTNDHYRALYRLYRLAKRSPELFPYYPNEERTEIIGDWLWTADGDYGLPVTELQFAIIDKFVDELAEADIRNGGSGEIGWSEEELHKRLFSIIVGEQIRKDRKAVAQEAAAAYTQASSRPRYRS</sequence>
<dbReference type="GeneID" id="39596691"/>
<reference evidence="2 3" key="1">
    <citation type="journal article" date="2018" name="Front. Microbiol.">
        <title>Genomic and genetic insights into a cosmopolitan fungus, Paecilomyces variotii (Eurotiales).</title>
        <authorList>
            <person name="Urquhart A.S."/>
            <person name="Mondo S.J."/>
            <person name="Makela M.R."/>
            <person name="Hane J.K."/>
            <person name="Wiebenga A."/>
            <person name="He G."/>
            <person name="Mihaltcheva S."/>
            <person name="Pangilinan J."/>
            <person name="Lipzen A."/>
            <person name="Barry K."/>
            <person name="de Vries R.P."/>
            <person name="Grigoriev I.V."/>
            <person name="Idnurm A."/>
        </authorList>
    </citation>
    <scope>NUCLEOTIDE SEQUENCE [LARGE SCALE GENOMIC DNA]</scope>
    <source>
        <strain evidence="2 3">CBS 101075</strain>
    </source>
</reference>
<feature type="compositionally biased region" description="Acidic residues" evidence="1">
    <location>
        <begin position="597"/>
        <end position="628"/>
    </location>
</feature>
<proteinExistence type="predicted"/>
<feature type="compositionally biased region" description="Polar residues" evidence="1">
    <location>
        <begin position="559"/>
        <end position="573"/>
    </location>
</feature>
<feature type="compositionally biased region" description="Low complexity" evidence="1">
    <location>
        <begin position="633"/>
        <end position="650"/>
    </location>
</feature>
<feature type="compositionally biased region" description="Polar residues" evidence="1">
    <location>
        <begin position="940"/>
        <end position="949"/>
    </location>
</feature>
<feature type="region of interest" description="Disordered" evidence="1">
    <location>
        <begin position="1"/>
        <end position="20"/>
    </location>
</feature>
<feature type="compositionally biased region" description="Polar residues" evidence="1">
    <location>
        <begin position="780"/>
        <end position="802"/>
    </location>
</feature>
<feature type="compositionally biased region" description="Polar residues" evidence="1">
    <location>
        <begin position="723"/>
        <end position="734"/>
    </location>
</feature>
<feature type="compositionally biased region" description="Basic and acidic residues" evidence="1">
    <location>
        <begin position="804"/>
        <end position="820"/>
    </location>
</feature>
<dbReference type="EMBL" id="RCNU01000009">
    <property type="protein sequence ID" value="RWQ93491.1"/>
    <property type="molecule type" value="Genomic_DNA"/>
</dbReference>
<feature type="compositionally biased region" description="Basic and acidic residues" evidence="1">
    <location>
        <begin position="352"/>
        <end position="361"/>
    </location>
</feature>
<feature type="compositionally biased region" description="Basic and acidic residues" evidence="1">
    <location>
        <begin position="498"/>
        <end position="524"/>
    </location>
</feature>
<feature type="region of interest" description="Disordered" evidence="1">
    <location>
        <begin position="41"/>
        <end position="379"/>
    </location>
</feature>
<feature type="region of interest" description="Disordered" evidence="1">
    <location>
        <begin position="877"/>
        <end position="959"/>
    </location>
</feature>
<dbReference type="Proteomes" id="UP000283841">
    <property type="component" value="Unassembled WGS sequence"/>
</dbReference>
<evidence type="ECO:0000313" key="3">
    <source>
        <dbReference type="Proteomes" id="UP000283841"/>
    </source>
</evidence>
<dbReference type="SMART" id="SM00384">
    <property type="entry name" value="AT_hook"/>
    <property type="match status" value="2"/>
</dbReference>
<feature type="compositionally biased region" description="Low complexity" evidence="1">
    <location>
        <begin position="285"/>
        <end position="294"/>
    </location>
</feature>
<feature type="compositionally biased region" description="Polar residues" evidence="1">
    <location>
        <begin position="441"/>
        <end position="452"/>
    </location>
</feature>
<feature type="compositionally biased region" description="Basic and acidic residues" evidence="1">
    <location>
        <begin position="574"/>
        <end position="583"/>
    </location>
</feature>
<dbReference type="STRING" id="264951.A0A443HNY8"/>
<feature type="compositionally biased region" description="Acidic residues" evidence="1">
    <location>
        <begin position="901"/>
        <end position="917"/>
    </location>
</feature>
<feature type="compositionally biased region" description="Basic and acidic residues" evidence="1">
    <location>
        <begin position="299"/>
        <end position="311"/>
    </location>
</feature>
<feature type="compositionally biased region" description="Polar residues" evidence="1">
    <location>
        <begin position="264"/>
        <end position="277"/>
    </location>
</feature>
<dbReference type="VEuPathDB" id="FungiDB:C8Q69DRAFT_325438"/>
<keyword evidence="3" id="KW-1185">Reference proteome</keyword>
<dbReference type="AlphaFoldDB" id="A0A443HNY8"/>
<protein>
    <submittedName>
        <fullName evidence="2">AT DNA binding protein</fullName>
    </submittedName>
</protein>
<dbReference type="InterPro" id="IPR017956">
    <property type="entry name" value="AT_hook_DNA-bd_motif"/>
</dbReference>
<evidence type="ECO:0000256" key="1">
    <source>
        <dbReference type="SAM" id="MobiDB-lite"/>
    </source>
</evidence>
<feature type="compositionally biased region" description="Polar residues" evidence="1">
    <location>
        <begin position="82"/>
        <end position="94"/>
    </location>
</feature>
<dbReference type="PRINTS" id="PR00929">
    <property type="entry name" value="ATHOOK"/>
</dbReference>
<feature type="compositionally biased region" description="Polar residues" evidence="1">
    <location>
        <begin position="1"/>
        <end position="10"/>
    </location>
</feature>
<name>A0A443HNY8_BYSSP</name>
<dbReference type="RefSeq" id="XP_028483136.1">
    <property type="nucleotide sequence ID" value="XM_028627414.1"/>
</dbReference>
<feature type="compositionally biased region" description="Basic and acidic residues" evidence="1">
    <location>
        <begin position="653"/>
        <end position="664"/>
    </location>
</feature>
<dbReference type="GO" id="GO:0003677">
    <property type="term" value="F:DNA binding"/>
    <property type="evidence" value="ECO:0007669"/>
    <property type="project" value="InterPro"/>
</dbReference>
<accession>A0A443HNY8</accession>
<feature type="compositionally biased region" description="Polar residues" evidence="1">
    <location>
        <begin position="51"/>
        <end position="62"/>
    </location>
</feature>
<comment type="caution">
    <text evidence="2">The sequence shown here is derived from an EMBL/GenBank/DDBJ whole genome shotgun (WGS) entry which is preliminary data.</text>
</comment>